<sequence>MTIGQELQNGETLIIDNLPEGNFSVTIKDNYGCTFEKTIYIPRVNNPIANLCTTLLACGTTSGDIELSFRTLDVHSAVTGTNYTGRIYQASSGSNEDLVTFTGTFTDTQIHQLANVTSTAIYVLEIISENGCTYTELSDHGCYNCLLKLLMTPIRFL</sequence>
<gene>
    <name evidence="1" type="ORF">N7U66_03385</name>
</gene>
<protein>
    <submittedName>
        <fullName evidence="1">Uncharacterized protein</fullName>
    </submittedName>
</protein>
<dbReference type="AlphaFoldDB" id="A0A9E8MY93"/>
<proteinExistence type="predicted"/>
<name>A0A9E8MY93_9FLAO</name>
<evidence type="ECO:0000313" key="2">
    <source>
        <dbReference type="Proteomes" id="UP001164705"/>
    </source>
</evidence>
<dbReference type="EMBL" id="CP113088">
    <property type="protein sequence ID" value="WAC02727.1"/>
    <property type="molecule type" value="Genomic_DNA"/>
</dbReference>
<reference evidence="1" key="1">
    <citation type="submission" date="2022-11" db="EMBL/GenBank/DDBJ databases">
        <title>Lacinutrix neustonica HL-RS19T sp. nov., isolated from the surface microlayer sample of brackish Lake Shihwa.</title>
        <authorList>
            <person name="Choi J.Y."/>
            <person name="Hwang C.Y."/>
        </authorList>
    </citation>
    <scope>NUCLEOTIDE SEQUENCE</scope>
    <source>
        <strain evidence="1">HL-RS19</strain>
    </source>
</reference>
<organism evidence="1 2">
    <name type="scientific">Lacinutrix neustonica</name>
    <dbReference type="NCBI Taxonomy" id="2980107"/>
    <lineage>
        <taxon>Bacteria</taxon>
        <taxon>Pseudomonadati</taxon>
        <taxon>Bacteroidota</taxon>
        <taxon>Flavobacteriia</taxon>
        <taxon>Flavobacteriales</taxon>
        <taxon>Flavobacteriaceae</taxon>
        <taxon>Lacinutrix</taxon>
    </lineage>
</organism>
<dbReference type="KEGG" id="lnu:N7U66_03385"/>
<keyword evidence="2" id="KW-1185">Reference proteome</keyword>
<accession>A0A9E8MY93</accession>
<dbReference type="Proteomes" id="UP001164705">
    <property type="component" value="Chromosome"/>
</dbReference>
<evidence type="ECO:0000313" key="1">
    <source>
        <dbReference type="EMBL" id="WAC02727.1"/>
    </source>
</evidence>
<dbReference type="RefSeq" id="WP_267677325.1">
    <property type="nucleotide sequence ID" value="NZ_CP113088.1"/>
</dbReference>